<dbReference type="Ensembl" id="ENSPSNT00000004053.1">
    <property type="protein sequence ID" value="ENSPSNP00000003535.1"/>
    <property type="gene ID" value="ENSPSNG00000002666.1"/>
</dbReference>
<dbReference type="GeneTree" id="ENSGT00390000017366"/>
<feature type="domain" description="C2" evidence="1">
    <location>
        <begin position="35"/>
        <end position="101"/>
    </location>
</feature>
<dbReference type="PANTHER" id="PTHR21623">
    <property type="entry name" value="SPERIOLIN-BINDING FACTOR"/>
    <property type="match status" value="1"/>
</dbReference>
<accession>A0A8C9B3F7</accession>
<dbReference type="GO" id="GO:0005777">
    <property type="term" value="C:peroxisome"/>
    <property type="evidence" value="ECO:0007669"/>
    <property type="project" value="TreeGrafter"/>
</dbReference>
<reference evidence="2" key="1">
    <citation type="submission" date="2019-08" db="EMBL/GenBank/DDBJ databases">
        <title>Phocoena sinus (Vaquita) genome, mPhoSin1, primary haplotype.</title>
        <authorList>
            <person name="Morin P."/>
            <person name="Mountcastle J."/>
            <person name="Fungtammasan C."/>
            <person name="Rhie A."/>
            <person name="Rojas-Bracho L."/>
            <person name="Smith C.R."/>
            <person name="Taylor B.L."/>
            <person name="Gulland F.M.D."/>
            <person name="Musser W."/>
            <person name="Houck M."/>
            <person name="Haase B."/>
            <person name="Paez S."/>
            <person name="Howe K."/>
            <person name="Torrance J."/>
            <person name="Formenti G."/>
            <person name="Phillippy A."/>
            <person name="Ryder O."/>
            <person name="Jarvis E.D."/>
            <person name="Fedrigo O."/>
        </authorList>
    </citation>
    <scope>NUCLEOTIDE SEQUENCE [LARGE SCALE GENOMIC DNA]</scope>
</reference>
<reference evidence="2" key="3">
    <citation type="submission" date="2025-09" db="UniProtKB">
        <authorList>
            <consortium name="Ensembl"/>
        </authorList>
    </citation>
    <scope>IDENTIFICATION</scope>
</reference>
<proteinExistence type="predicted"/>
<evidence type="ECO:0000259" key="1">
    <source>
        <dbReference type="Pfam" id="PF00168"/>
    </source>
</evidence>
<dbReference type="AlphaFoldDB" id="A0A8C9B3F7"/>
<keyword evidence="3" id="KW-1185">Reference proteome</keyword>
<name>A0A8C9B3F7_PHOSS</name>
<dbReference type="Proteomes" id="UP000694554">
    <property type="component" value="Chromosome 2"/>
</dbReference>
<reference evidence="2" key="2">
    <citation type="submission" date="2025-08" db="UniProtKB">
        <authorList>
            <consortium name="Ensembl"/>
        </authorList>
    </citation>
    <scope>IDENTIFICATION</scope>
</reference>
<protein>
    <recommendedName>
        <fullName evidence="1">C2 domain-containing protein</fullName>
    </recommendedName>
</protein>
<dbReference type="InterPro" id="IPR000008">
    <property type="entry name" value="C2_dom"/>
</dbReference>
<dbReference type="CDD" id="cd00030">
    <property type="entry name" value="C2"/>
    <property type="match status" value="1"/>
</dbReference>
<dbReference type="SUPFAM" id="SSF49562">
    <property type="entry name" value="C2 domain (Calcium/lipid-binding domain, CaLB)"/>
    <property type="match status" value="1"/>
</dbReference>
<dbReference type="InterPro" id="IPR035892">
    <property type="entry name" value="C2_domain_sf"/>
</dbReference>
<dbReference type="Pfam" id="PF00168">
    <property type="entry name" value="C2"/>
    <property type="match status" value="1"/>
</dbReference>
<dbReference type="PANTHER" id="PTHR21623:SF2">
    <property type="entry name" value="COILED-COIL DOMAIN-CONTAINING PROTEIN 33"/>
    <property type="match status" value="1"/>
</dbReference>
<organism evidence="2 3">
    <name type="scientific">Phocoena sinus</name>
    <name type="common">Vaquita</name>
    <dbReference type="NCBI Taxonomy" id="42100"/>
    <lineage>
        <taxon>Eukaryota</taxon>
        <taxon>Metazoa</taxon>
        <taxon>Chordata</taxon>
        <taxon>Craniata</taxon>
        <taxon>Vertebrata</taxon>
        <taxon>Euteleostomi</taxon>
        <taxon>Mammalia</taxon>
        <taxon>Eutheria</taxon>
        <taxon>Laurasiatheria</taxon>
        <taxon>Artiodactyla</taxon>
        <taxon>Whippomorpha</taxon>
        <taxon>Cetacea</taxon>
        <taxon>Odontoceti</taxon>
        <taxon>Phocoenidae</taxon>
        <taxon>Phocoena</taxon>
    </lineage>
</organism>
<dbReference type="InterPro" id="IPR039889">
    <property type="entry name" value="CCD33"/>
</dbReference>
<sequence length="382" mass="41038">LGLEEVTEGPEEPTNTFQNVGSVISHLSPSDKEVITVTLHGAINLPASKDGSEPWPYVVVKTTCEAAKNQSSKAVTSVPSEPSKAPIWGDTVKGEIQAEDAGHEDVILKVQIPIKCLCVFHPYHFELVKPTESGKADEATAKSQLYATVVRKGSFIPHYMGHNHTALEGVNSPGPMVVIALVVLSYKEVNQVNWDPASLGLPITPLSFPIPSVMNSDVPRVSQDGCPQLSKPGGPPELPLWNQSFLFQGRHGATSFSEDTALVLEYYSSSSMKGSEPWTINKPLGISVLLPKSRLYRKMLTGKGLNGLCVEKLPITDTRLKTINGEVPTVDLSFQLLSFEVRLWVRGSSGPGSHVPALVASPWVPTSFSIAGLIQGAGARGF</sequence>
<evidence type="ECO:0000313" key="3">
    <source>
        <dbReference type="Proteomes" id="UP000694554"/>
    </source>
</evidence>
<evidence type="ECO:0000313" key="2">
    <source>
        <dbReference type="Ensembl" id="ENSPSNP00000003535.1"/>
    </source>
</evidence>